<accession>A0AAD1XTV7</accession>
<comment type="caution">
    <text evidence="2">The sequence shown here is derived from an EMBL/GenBank/DDBJ whole genome shotgun (WGS) entry which is preliminary data.</text>
</comment>
<feature type="compositionally biased region" description="Acidic residues" evidence="1">
    <location>
        <begin position="67"/>
        <end position="81"/>
    </location>
</feature>
<dbReference type="AlphaFoldDB" id="A0AAD1XTV7"/>
<sequence length="226" mass="26222">MPKSFEDSEEDLKFRILVRNDNGTTKYLLEHKSAFTSIKSTIKNKRIKHLLKSEKFQDYPPKPTLSDSDDFDGSEDTEEALASEPITTKQHPKVSTEPGLKREFSFGDLTNEPFIGFTTKNQFRNLQKDIERKSETQKLKDVTIKACNEPLPSLNTQSLLLNSKTTKLKISRKVYRPSAKKEGRKKTVKYYGYDPKLFPKTNCKCCLYWQNMLKDSYILRDTPFTD</sequence>
<evidence type="ECO:0000313" key="2">
    <source>
        <dbReference type="EMBL" id="CAI2378824.1"/>
    </source>
</evidence>
<protein>
    <submittedName>
        <fullName evidence="2">Uncharacterized protein</fullName>
    </submittedName>
</protein>
<dbReference type="EMBL" id="CAMPGE010020597">
    <property type="protein sequence ID" value="CAI2378824.1"/>
    <property type="molecule type" value="Genomic_DNA"/>
</dbReference>
<dbReference type="Proteomes" id="UP001295684">
    <property type="component" value="Unassembled WGS sequence"/>
</dbReference>
<feature type="region of interest" description="Disordered" evidence="1">
    <location>
        <begin position="58"/>
        <end position="100"/>
    </location>
</feature>
<reference evidence="2" key="1">
    <citation type="submission" date="2023-07" db="EMBL/GenBank/DDBJ databases">
        <authorList>
            <consortium name="AG Swart"/>
            <person name="Singh M."/>
            <person name="Singh A."/>
            <person name="Seah K."/>
            <person name="Emmerich C."/>
        </authorList>
    </citation>
    <scope>NUCLEOTIDE SEQUENCE</scope>
    <source>
        <strain evidence="2">DP1</strain>
    </source>
</reference>
<proteinExistence type="predicted"/>
<evidence type="ECO:0000256" key="1">
    <source>
        <dbReference type="SAM" id="MobiDB-lite"/>
    </source>
</evidence>
<gene>
    <name evidence="2" type="ORF">ECRASSUSDP1_LOCUS20224</name>
</gene>
<name>A0AAD1XTV7_EUPCR</name>
<evidence type="ECO:0000313" key="3">
    <source>
        <dbReference type="Proteomes" id="UP001295684"/>
    </source>
</evidence>
<organism evidence="2 3">
    <name type="scientific">Euplotes crassus</name>
    <dbReference type="NCBI Taxonomy" id="5936"/>
    <lineage>
        <taxon>Eukaryota</taxon>
        <taxon>Sar</taxon>
        <taxon>Alveolata</taxon>
        <taxon>Ciliophora</taxon>
        <taxon>Intramacronucleata</taxon>
        <taxon>Spirotrichea</taxon>
        <taxon>Hypotrichia</taxon>
        <taxon>Euplotida</taxon>
        <taxon>Euplotidae</taxon>
        <taxon>Moneuplotes</taxon>
    </lineage>
</organism>
<keyword evidence="3" id="KW-1185">Reference proteome</keyword>